<name>A0A1H6PXX6_YARLL</name>
<sequence length="750" mass="83378">MKSIFHEETDSEWSVDLNDPKHNRRFIQVPRKPVGTGQSKLRDPDMVTQADGKVIECFPFTNDPLPAMPCSPEESPYREDSGAGTGPSAEPSTSPDTRPARSFSVSRKPVQYGVQTPTPVRTRGYTESDVGGTMTTSVTQVTNKTPPLGSEGFSVAGARPKSKHSSMRESSKADLSKALSKIGIKPSGSSRDLPTDPDELQASREEHIRDSYAALERVRDSRAVQEFYAAGGEGEKEKEKEKGEKWEKEKAKEKEKEKEKTEEREKSRSRSRSRDVIGGGSQSSVLERLSEESLSSDKRLGQLGEHLTKKEVLKSPGASTLEHDGISDATSTEKHDSDNDSDSDCDTQSFVKLPSADIHPVYGGNNFSTTPYATAFETPLIESTSTFGAARSRSCTPPSGQLLDASPTKTTNVTPRRVPVDHPSLHSNPEGRFLIDSCPEQELKRESSSVAIPPKGYKYPIDDRFPAAVPRQSSPPADPYQEIPEPYDCWNEEADRKSPGAPSVVTRHPYYRYFVMRFSRDLYLTTTPTQHHMVANQAQSYYVKNEDYRFMFYTNINEQPVTIVEKRDNFLQICYDDSSRPPLEDYNLSSTVSLEQSIDSQSLSESLSDIVNPSFVGQAIEIPCGDKGKNKKYKRYSFIDELGQEWFITNEKSGVYTFSNANSVVATYKRKENIGKRIVKNGLEWLSQQESNKNDNYRALPSAGPQPVASSIETEASATLTVSELVDPSSNLWKICIGLLVTVAYKKPKQ</sequence>
<dbReference type="VEuPathDB" id="FungiDB:YALI1_E30590g"/>
<dbReference type="AlphaFoldDB" id="A0A1H6PXX6"/>
<dbReference type="RefSeq" id="XP_504398.1">
    <property type="nucleotide sequence ID" value="XM_504398.1"/>
</dbReference>
<organism evidence="2 4">
    <name type="scientific">Yarrowia lipolytica</name>
    <name type="common">Candida lipolytica</name>
    <dbReference type="NCBI Taxonomy" id="4952"/>
    <lineage>
        <taxon>Eukaryota</taxon>
        <taxon>Fungi</taxon>
        <taxon>Dikarya</taxon>
        <taxon>Ascomycota</taxon>
        <taxon>Saccharomycotina</taxon>
        <taxon>Dipodascomycetes</taxon>
        <taxon>Dipodascales</taxon>
        <taxon>Dipodascales incertae sedis</taxon>
        <taxon>Yarrowia</taxon>
    </lineage>
</organism>
<dbReference type="GeneID" id="2912611"/>
<feature type="compositionally biased region" description="Basic and acidic residues" evidence="1">
    <location>
        <begin position="201"/>
        <end position="223"/>
    </location>
</feature>
<dbReference type="KEGG" id="yli:2912611"/>
<dbReference type="Proteomes" id="UP000182444">
    <property type="component" value="Chromosome 1E"/>
</dbReference>
<dbReference type="OrthoDB" id="4087488at2759"/>
<reference evidence="3 5" key="2">
    <citation type="submission" date="2018-07" db="EMBL/GenBank/DDBJ databases">
        <title>Draft Genome Assemblies for Five Robust Yarrowia lipolytica Strains Exhibiting High Lipid Production and Pentose Sugar Utilization and Sugar Alcohol Secretion from Undetoxified Lignocellulosic Biomass Hydrolysates.</title>
        <authorList>
            <consortium name="DOE Joint Genome Institute"/>
            <person name="Walker C."/>
            <person name="Ryu S."/>
            <person name="Na H."/>
            <person name="Zane M."/>
            <person name="LaButti K."/>
            <person name="Lipzen A."/>
            <person name="Haridas S."/>
            <person name="Barry K."/>
            <person name="Grigoriev I.V."/>
            <person name="Quarterman J."/>
            <person name="Slininger P."/>
            <person name="Dien B."/>
            <person name="Trinh C.T."/>
        </authorList>
    </citation>
    <scope>NUCLEOTIDE SEQUENCE [LARGE SCALE GENOMIC DNA]</scope>
    <source>
        <strain evidence="3 5">YB392</strain>
    </source>
</reference>
<evidence type="ECO:0000256" key="1">
    <source>
        <dbReference type="SAM" id="MobiDB-lite"/>
    </source>
</evidence>
<accession>A0A1H6PXX6</accession>
<feature type="region of interest" description="Disordered" evidence="1">
    <location>
        <begin position="61"/>
        <end position="361"/>
    </location>
</feature>
<dbReference type="Proteomes" id="UP000256601">
    <property type="component" value="Unassembled WGS sequence"/>
</dbReference>
<feature type="compositionally biased region" description="Basic and acidic residues" evidence="1">
    <location>
        <begin position="288"/>
        <end position="313"/>
    </location>
</feature>
<dbReference type="VEuPathDB" id="FungiDB:YALI0_E25806g"/>
<evidence type="ECO:0000313" key="3">
    <source>
        <dbReference type="EMBL" id="RDW26997.1"/>
    </source>
</evidence>
<evidence type="ECO:0000313" key="4">
    <source>
        <dbReference type="Proteomes" id="UP000182444"/>
    </source>
</evidence>
<feature type="compositionally biased region" description="Polar residues" evidence="1">
    <location>
        <begin position="133"/>
        <end position="145"/>
    </location>
</feature>
<evidence type="ECO:0000313" key="2">
    <source>
        <dbReference type="EMBL" id="AOW05963.1"/>
    </source>
</evidence>
<feature type="compositionally biased region" description="Basic and acidic residues" evidence="1">
    <location>
        <begin position="166"/>
        <end position="175"/>
    </location>
</feature>
<protein>
    <submittedName>
        <fullName evidence="2">Uncharacterized protein</fullName>
    </submittedName>
</protein>
<feature type="region of interest" description="Disordered" evidence="1">
    <location>
        <begin position="389"/>
        <end position="432"/>
    </location>
</feature>
<feature type="compositionally biased region" description="Basic and acidic residues" evidence="1">
    <location>
        <begin position="321"/>
        <end position="338"/>
    </location>
</feature>
<evidence type="ECO:0000313" key="5">
    <source>
        <dbReference type="Proteomes" id="UP000256601"/>
    </source>
</evidence>
<dbReference type="EMBL" id="CP017557">
    <property type="protein sequence ID" value="AOW05963.1"/>
    <property type="molecule type" value="Genomic_DNA"/>
</dbReference>
<reference evidence="2 4" key="1">
    <citation type="journal article" date="2016" name="PLoS ONE">
        <title>Sequence Assembly of Yarrowia lipolytica Strain W29/CLIB89 Shows Transposable Element Diversity.</title>
        <authorList>
            <person name="Magnan C."/>
            <person name="Yu J."/>
            <person name="Chang I."/>
            <person name="Jahn E."/>
            <person name="Kanomata Y."/>
            <person name="Wu J."/>
            <person name="Zeller M."/>
            <person name="Oakes M."/>
            <person name="Baldi P."/>
            <person name="Sandmeyer S."/>
        </authorList>
    </citation>
    <scope>NUCLEOTIDE SEQUENCE [LARGE SCALE GENOMIC DNA]</scope>
    <source>
        <strain evidence="2">CLIB89</strain>
        <strain evidence="4">CLIB89(W29)</strain>
    </source>
</reference>
<gene>
    <name evidence="3" type="ORF">B0I71DRAFT_129855</name>
    <name evidence="2" type="ORF">YALI1_E30590g</name>
</gene>
<feature type="compositionally biased region" description="Polar residues" evidence="1">
    <location>
        <begin position="389"/>
        <end position="399"/>
    </location>
</feature>
<feature type="compositionally biased region" description="Basic and acidic residues" evidence="1">
    <location>
        <begin position="233"/>
        <end position="275"/>
    </location>
</feature>
<dbReference type="EMBL" id="KZ858970">
    <property type="protein sequence ID" value="RDW26997.1"/>
    <property type="molecule type" value="Genomic_DNA"/>
</dbReference>
<proteinExistence type="predicted"/>